<feature type="compositionally biased region" description="Polar residues" evidence="1">
    <location>
        <begin position="382"/>
        <end position="394"/>
    </location>
</feature>
<feature type="compositionally biased region" description="Low complexity" evidence="1">
    <location>
        <begin position="470"/>
        <end position="481"/>
    </location>
</feature>
<evidence type="ECO:0000256" key="1">
    <source>
        <dbReference type="SAM" id="MobiDB-lite"/>
    </source>
</evidence>
<dbReference type="PANTHER" id="PTHR36102:SF1">
    <property type="entry name" value="YDR124W-LIKE HELICAL BUNDLE DOMAIN-CONTAINING PROTEIN"/>
    <property type="match status" value="1"/>
</dbReference>
<dbReference type="STRING" id="77044.A0A1W2TLR5"/>
<reference evidence="3" key="1">
    <citation type="submission" date="2016-03" db="EMBL/GenBank/DDBJ databases">
        <title>Draft genome sequence of Rosellinia necatrix.</title>
        <authorList>
            <person name="Kanematsu S."/>
        </authorList>
    </citation>
    <scope>NUCLEOTIDE SEQUENCE [LARGE SCALE GENOMIC DNA]</scope>
    <source>
        <strain evidence="3">W97</strain>
    </source>
</reference>
<feature type="compositionally biased region" description="Basic residues" evidence="1">
    <location>
        <begin position="150"/>
        <end position="167"/>
    </location>
</feature>
<feature type="compositionally biased region" description="Polar residues" evidence="1">
    <location>
        <begin position="405"/>
        <end position="415"/>
    </location>
</feature>
<accession>A0A1W2TLR5</accession>
<dbReference type="EMBL" id="DF977457">
    <property type="protein sequence ID" value="GAP89238.1"/>
    <property type="molecule type" value="Genomic_DNA"/>
</dbReference>
<dbReference type="InterPro" id="IPR047092">
    <property type="entry name" value="AFUB_07903/YDR124W-like_hel"/>
</dbReference>
<feature type="region of interest" description="Disordered" evidence="1">
    <location>
        <begin position="102"/>
        <end position="171"/>
    </location>
</feature>
<dbReference type="OrthoDB" id="5338458at2759"/>
<evidence type="ECO:0000313" key="4">
    <source>
        <dbReference type="Proteomes" id="UP000054516"/>
    </source>
</evidence>
<keyword evidence="4" id="KW-1185">Reference proteome</keyword>
<evidence type="ECO:0000313" key="3">
    <source>
        <dbReference type="EMBL" id="GAP89238.1"/>
    </source>
</evidence>
<name>A0A1W2TLR5_ROSNE</name>
<protein>
    <recommendedName>
        <fullName evidence="2">Subtelomeric hrmA-associated cluster protein AFUB-079030/YDR124W-like helical bundle domain-containing protein</fullName>
    </recommendedName>
</protein>
<dbReference type="AlphaFoldDB" id="A0A1W2TLR5"/>
<dbReference type="OMA" id="MAEDKMP"/>
<organism evidence="3">
    <name type="scientific">Rosellinia necatrix</name>
    <name type="common">White root-rot fungus</name>
    <dbReference type="NCBI Taxonomy" id="77044"/>
    <lineage>
        <taxon>Eukaryota</taxon>
        <taxon>Fungi</taxon>
        <taxon>Dikarya</taxon>
        <taxon>Ascomycota</taxon>
        <taxon>Pezizomycotina</taxon>
        <taxon>Sordariomycetes</taxon>
        <taxon>Xylariomycetidae</taxon>
        <taxon>Xylariales</taxon>
        <taxon>Xylariaceae</taxon>
        <taxon>Rosellinia</taxon>
    </lineage>
</organism>
<feature type="domain" description="Subtelomeric hrmA-associated cluster protein AFUB-079030/YDR124W-like helical bundle" evidence="2">
    <location>
        <begin position="187"/>
        <end position="336"/>
    </location>
</feature>
<dbReference type="Proteomes" id="UP000054516">
    <property type="component" value="Unassembled WGS sequence"/>
</dbReference>
<feature type="region of interest" description="Disordered" evidence="1">
    <location>
        <begin position="361"/>
        <end position="437"/>
    </location>
</feature>
<dbReference type="Pfam" id="PF11001">
    <property type="entry name" value="AFUB_07903_YDR124W_hel"/>
    <property type="match status" value="1"/>
</dbReference>
<feature type="region of interest" description="Disordered" evidence="1">
    <location>
        <begin position="464"/>
        <end position="483"/>
    </location>
</feature>
<gene>
    <name evidence="3" type="ORF">SAMD00023353_1200400</name>
</gene>
<sequence>MVNNPYPRDQFPQPAPWCPERVEGKYYPDDGRLTEPSEVRKGNMSLGDFLRESYGLTGSMFFVAVEQNGKAIYLSTPTGLSETHERFFDEAAFIAEVNRTQLGDNTPASDDSKLNAGTEVGACSPAANKRGGRHRHHRSNRALNRYANRGNRRSKKRPRAGRTRNAPRGRQAAMPIVPIQPRRSIMIGDSDALYAFYDNYFRCCQQTACKTIAKAWIKIVAPKKQSTHPYTRGDKSRPDWWPKVYFNVGEETRHKLPHREPDHIGRDERVFLLCHILRMVIEPRSTQHPAIRSQELSVRVLETVTTEALSSWFADRDCPRNLNKQCFLTEIFRIARQEERFRDGEIDSFTEVFIMSASDYEANKESASESDDEGPQDLEFTPASSAEPNDSQIMMPQAQAHDHSQTGNFSGTNFPDNVDMRAAHYPHPSFEHGMPERPNFVQTSDLGNHAPNYGHNHLGVHEMYSSGPATSRRPSTFSSPSEYSNAASPAVYSTWPAPNTPTNQPMYGFPPQLPSVQGFSGQIAQGSSYVPSSIDGLPRPDVQHGAVFASRSVGQSIMQHTSGYSNYLTEAPLVGSSIKTESEHHHAMMHGLTSRARVDTTHGG</sequence>
<evidence type="ECO:0000259" key="2">
    <source>
        <dbReference type="Pfam" id="PF11001"/>
    </source>
</evidence>
<proteinExistence type="predicted"/>
<dbReference type="PANTHER" id="PTHR36102">
    <property type="entry name" value="CHROMOSOME 10, WHOLE GENOME SHOTGUN SEQUENCE"/>
    <property type="match status" value="1"/>
</dbReference>
<feature type="compositionally biased region" description="Basic residues" evidence="1">
    <location>
        <begin position="130"/>
        <end position="140"/>
    </location>
</feature>
<dbReference type="InterPro" id="IPR021264">
    <property type="entry name" value="AFUB_079030/YDR124W-like"/>
</dbReference>